<dbReference type="Pfam" id="PF01850">
    <property type="entry name" value="PIN"/>
    <property type="match status" value="1"/>
</dbReference>
<keyword evidence="3" id="KW-1185">Reference proteome</keyword>
<dbReference type="Proteomes" id="UP000248916">
    <property type="component" value="Unassembled WGS sequence"/>
</dbReference>
<evidence type="ECO:0000313" key="3">
    <source>
        <dbReference type="Proteomes" id="UP000248916"/>
    </source>
</evidence>
<organism evidence="2 3">
    <name type="scientific">Palleronia aestuarii</name>
    <dbReference type="NCBI Taxonomy" id="568105"/>
    <lineage>
        <taxon>Bacteria</taxon>
        <taxon>Pseudomonadati</taxon>
        <taxon>Pseudomonadota</taxon>
        <taxon>Alphaproteobacteria</taxon>
        <taxon>Rhodobacterales</taxon>
        <taxon>Roseobacteraceae</taxon>
        <taxon>Palleronia</taxon>
    </lineage>
</organism>
<feature type="domain" description="PIN" evidence="1">
    <location>
        <begin position="4"/>
        <end position="122"/>
    </location>
</feature>
<evidence type="ECO:0000313" key="2">
    <source>
        <dbReference type="EMBL" id="PZX09791.1"/>
    </source>
</evidence>
<dbReference type="InterPro" id="IPR002716">
    <property type="entry name" value="PIN_dom"/>
</dbReference>
<evidence type="ECO:0000259" key="1">
    <source>
        <dbReference type="Pfam" id="PF01850"/>
    </source>
</evidence>
<accession>A0A2W7MQS2</accession>
<dbReference type="Gene3D" id="3.40.50.1010">
    <property type="entry name" value="5'-nuclease"/>
    <property type="match status" value="1"/>
</dbReference>
<dbReference type="SUPFAM" id="SSF88723">
    <property type="entry name" value="PIN domain-like"/>
    <property type="match status" value="1"/>
</dbReference>
<name>A0A2W7MQS2_9RHOB</name>
<dbReference type="InterPro" id="IPR052919">
    <property type="entry name" value="TA_system_RNase"/>
</dbReference>
<reference evidence="2 3" key="1">
    <citation type="submission" date="2018-06" db="EMBL/GenBank/DDBJ databases">
        <title>Genomic Encyclopedia of Archaeal and Bacterial Type Strains, Phase II (KMG-II): from individual species to whole genera.</title>
        <authorList>
            <person name="Goeker M."/>
        </authorList>
    </citation>
    <scope>NUCLEOTIDE SEQUENCE [LARGE SCALE GENOMIC DNA]</scope>
    <source>
        <strain evidence="2 3">DSM 22009</strain>
    </source>
</reference>
<gene>
    <name evidence="2" type="ORF">LX81_04390</name>
</gene>
<dbReference type="InterPro" id="IPR029060">
    <property type="entry name" value="PIN-like_dom_sf"/>
</dbReference>
<dbReference type="OrthoDB" id="9798990at2"/>
<proteinExistence type="predicted"/>
<dbReference type="CDD" id="cd09872">
    <property type="entry name" value="PIN_Sll0205-like"/>
    <property type="match status" value="1"/>
</dbReference>
<dbReference type="PANTHER" id="PTHR36173:SF2">
    <property type="entry name" value="RIBONUCLEASE VAPC16"/>
    <property type="match status" value="1"/>
</dbReference>
<dbReference type="PANTHER" id="PTHR36173">
    <property type="entry name" value="RIBONUCLEASE VAPC16-RELATED"/>
    <property type="match status" value="1"/>
</dbReference>
<dbReference type="InterPro" id="IPR041705">
    <property type="entry name" value="PIN_Sll0205"/>
</dbReference>
<protein>
    <submittedName>
        <fullName evidence="2">PIN domain nuclease of toxin-antitoxin system</fullName>
    </submittedName>
</protein>
<dbReference type="RefSeq" id="WP_111539299.1">
    <property type="nucleotide sequence ID" value="NZ_QKZL01000066.1"/>
</dbReference>
<sequence length="133" mass="14621">MSLLLDTHILLWAVSNAARLPEEVRARLEDLAETLVFSSASLWEIAIKSALNRSDFRIDGSLLRRSCLDAGYVELPVTGLHALTIADLPPLHRDPFDRLLVAQSRAEGMTLITADTQVAEYGGRIDLIRPVSG</sequence>
<comment type="caution">
    <text evidence="2">The sequence shown here is derived from an EMBL/GenBank/DDBJ whole genome shotgun (WGS) entry which is preliminary data.</text>
</comment>
<dbReference type="AlphaFoldDB" id="A0A2W7MQS2"/>
<dbReference type="EMBL" id="QKZL01000066">
    <property type="protein sequence ID" value="PZX09791.1"/>
    <property type="molecule type" value="Genomic_DNA"/>
</dbReference>